<dbReference type="AlphaFoldDB" id="A0A7C1B404"/>
<feature type="domain" description="Glycosyl transferase family 1" evidence="1">
    <location>
        <begin position="165"/>
        <end position="274"/>
    </location>
</feature>
<feature type="domain" description="Glycosyltransferase subfamily 4-like N-terminal" evidence="2">
    <location>
        <begin position="2"/>
        <end position="133"/>
    </location>
</feature>
<gene>
    <name evidence="3" type="ORF">ENG67_04330</name>
</gene>
<dbReference type="SUPFAM" id="SSF53756">
    <property type="entry name" value="UDP-Glycosyltransferase/glycogen phosphorylase"/>
    <property type="match status" value="1"/>
</dbReference>
<dbReference type="PANTHER" id="PTHR45947">
    <property type="entry name" value="SULFOQUINOVOSYL TRANSFERASE SQD2"/>
    <property type="match status" value="1"/>
</dbReference>
<proteinExistence type="predicted"/>
<dbReference type="Gene3D" id="3.40.50.2000">
    <property type="entry name" value="Glycogen Phosphorylase B"/>
    <property type="match status" value="2"/>
</dbReference>
<organism evidence="3">
    <name type="scientific">candidate division WOR-3 bacterium</name>
    <dbReference type="NCBI Taxonomy" id="2052148"/>
    <lineage>
        <taxon>Bacteria</taxon>
        <taxon>Bacteria division WOR-3</taxon>
    </lineage>
</organism>
<dbReference type="PANTHER" id="PTHR45947:SF3">
    <property type="entry name" value="SULFOQUINOVOSYL TRANSFERASE SQD2"/>
    <property type="match status" value="1"/>
</dbReference>
<feature type="non-terminal residue" evidence="3">
    <location>
        <position position="274"/>
    </location>
</feature>
<reference evidence="3" key="1">
    <citation type="journal article" date="2020" name="mSystems">
        <title>Genome- and Community-Level Interaction Insights into Carbon Utilization and Element Cycling Functions of Hydrothermarchaeota in Hydrothermal Sediment.</title>
        <authorList>
            <person name="Zhou Z."/>
            <person name="Liu Y."/>
            <person name="Xu W."/>
            <person name="Pan J."/>
            <person name="Luo Z.H."/>
            <person name="Li M."/>
        </authorList>
    </citation>
    <scope>NUCLEOTIDE SEQUENCE [LARGE SCALE GENOMIC DNA]</scope>
    <source>
        <strain evidence="3">HyVt-237</strain>
    </source>
</reference>
<name>A0A7C1B404_UNCW3</name>
<accession>A0A7C1B404</accession>
<evidence type="ECO:0000313" key="3">
    <source>
        <dbReference type="EMBL" id="HDM90419.1"/>
    </source>
</evidence>
<dbReference type="Proteomes" id="UP000885931">
    <property type="component" value="Unassembled WGS sequence"/>
</dbReference>
<evidence type="ECO:0000259" key="1">
    <source>
        <dbReference type="Pfam" id="PF00534"/>
    </source>
</evidence>
<evidence type="ECO:0000259" key="2">
    <source>
        <dbReference type="Pfam" id="PF13477"/>
    </source>
</evidence>
<dbReference type="InterPro" id="IPR001296">
    <property type="entry name" value="Glyco_trans_1"/>
</dbReference>
<comment type="caution">
    <text evidence="3">The sequence shown here is derived from an EMBL/GenBank/DDBJ whole genome shotgun (WGS) entry which is preliminary data.</text>
</comment>
<dbReference type="GO" id="GO:0016757">
    <property type="term" value="F:glycosyltransferase activity"/>
    <property type="evidence" value="ECO:0007669"/>
    <property type="project" value="InterPro"/>
</dbReference>
<sequence length="274" mass="31161">MKVLVMADISSPHTLRWINALKERGLETWVLSLEQPDGPVENLVQIKTAIRSTKFRYILNLRPVKKAIEDINPDLLNPHFAQNYGLLAVLSAAGRPIFLSTWGSDLLVIPRKDRIREAITRWILNKSDKILVDALLMRDVLLKLSVPPHKITVMPLGVERDVRLREVRKPPEDPPLLLCTRRLEPDMDPLTILKAARLLHERGIAFRLLFTSRGKLEIELKDRAREWGIAEDVDFTGWLSRDELIETISNAHYFLSASLTDSTSVSLLEAMALG</sequence>
<dbReference type="EMBL" id="DRBW01000171">
    <property type="protein sequence ID" value="HDM90419.1"/>
    <property type="molecule type" value="Genomic_DNA"/>
</dbReference>
<protein>
    <submittedName>
        <fullName evidence="3">Glycosyltransferase</fullName>
    </submittedName>
</protein>
<dbReference type="Pfam" id="PF13477">
    <property type="entry name" value="Glyco_trans_4_2"/>
    <property type="match status" value="1"/>
</dbReference>
<dbReference type="InterPro" id="IPR028098">
    <property type="entry name" value="Glyco_trans_4-like_N"/>
</dbReference>
<dbReference type="Pfam" id="PF00534">
    <property type="entry name" value="Glycos_transf_1"/>
    <property type="match status" value="1"/>
</dbReference>
<dbReference type="InterPro" id="IPR050194">
    <property type="entry name" value="Glycosyltransferase_grp1"/>
</dbReference>